<protein>
    <submittedName>
        <fullName evidence="1">Uncharacterized protein</fullName>
    </submittedName>
</protein>
<keyword evidence="2" id="KW-1185">Reference proteome</keyword>
<name>A0A379Z204_9GAMM</name>
<dbReference type="Proteomes" id="UP000254069">
    <property type="component" value="Unassembled WGS sequence"/>
</dbReference>
<sequence length="73" mass="8554">MQKFLNRHVNSKVKKEAKPPFILVTRYWLLSVRCIYKQPITAIIILVYLDCVISGGRSQAMQHRTTRGKFSFK</sequence>
<dbReference type="AlphaFoldDB" id="A0A379Z204"/>
<proteinExistence type="predicted"/>
<organism evidence="1 2">
    <name type="scientific">Shewanella algae</name>
    <dbReference type="NCBI Taxonomy" id="38313"/>
    <lineage>
        <taxon>Bacteria</taxon>
        <taxon>Pseudomonadati</taxon>
        <taxon>Pseudomonadota</taxon>
        <taxon>Gammaproteobacteria</taxon>
        <taxon>Alteromonadales</taxon>
        <taxon>Shewanellaceae</taxon>
        <taxon>Shewanella</taxon>
    </lineage>
</organism>
<reference evidence="1 2" key="1">
    <citation type="submission" date="2018-06" db="EMBL/GenBank/DDBJ databases">
        <authorList>
            <consortium name="Pathogen Informatics"/>
            <person name="Doyle S."/>
        </authorList>
    </citation>
    <scope>NUCLEOTIDE SEQUENCE [LARGE SCALE GENOMIC DNA]</scope>
    <source>
        <strain evidence="1 2">NCTC10738</strain>
    </source>
</reference>
<gene>
    <name evidence="1" type="ORF">NCTC10738_00834</name>
</gene>
<accession>A0A379Z204</accession>
<evidence type="ECO:0000313" key="1">
    <source>
        <dbReference type="EMBL" id="SUI54095.1"/>
    </source>
</evidence>
<dbReference type="EMBL" id="UGYO01000001">
    <property type="protein sequence ID" value="SUI54095.1"/>
    <property type="molecule type" value="Genomic_DNA"/>
</dbReference>
<evidence type="ECO:0000313" key="2">
    <source>
        <dbReference type="Proteomes" id="UP000254069"/>
    </source>
</evidence>